<dbReference type="InterPro" id="IPR011993">
    <property type="entry name" value="PH-like_dom_sf"/>
</dbReference>
<dbReference type="GO" id="GO:0016020">
    <property type="term" value="C:membrane"/>
    <property type="evidence" value="ECO:0007669"/>
    <property type="project" value="InterPro"/>
</dbReference>
<keyword evidence="4" id="KW-1185">Reference proteome</keyword>
<sequence>MLSDSDDEPFQAFAEIYVPKQGNNLEYYSTRWGYKLFNCDVLIKDERPEGSVMEIQLHDPYKHTLIANVYFDGEHGIKPVADSIRHFVVTIRNKNLYADLGLAFIDTSDAMEFSLITDSFARQLKSHHNSVFPQVSRKTHNRKHTGPVVKGKSIPTQDTTEHASLPDEPNLELSETEHDSDSEEFGEFQ</sequence>
<reference evidence="3 4" key="1">
    <citation type="journal article" date="2023" name="Elife">
        <title>Identification of key yeast species and microbe-microbe interactions impacting larval growth of Drosophila in the wild.</title>
        <authorList>
            <person name="Mure A."/>
            <person name="Sugiura Y."/>
            <person name="Maeda R."/>
            <person name="Honda K."/>
            <person name="Sakurai N."/>
            <person name="Takahashi Y."/>
            <person name="Watada M."/>
            <person name="Katoh T."/>
            <person name="Gotoh A."/>
            <person name="Gotoh Y."/>
            <person name="Taniguchi I."/>
            <person name="Nakamura K."/>
            <person name="Hayashi T."/>
            <person name="Katayama T."/>
            <person name="Uemura T."/>
            <person name="Hattori Y."/>
        </authorList>
    </citation>
    <scope>NUCLEOTIDE SEQUENCE [LARGE SCALE GENOMIC DNA]</scope>
    <source>
        <strain evidence="3 4">SB-73</strain>
    </source>
</reference>
<dbReference type="EMBL" id="BTGC01000003">
    <property type="protein sequence ID" value="GMM49837.1"/>
    <property type="molecule type" value="Genomic_DNA"/>
</dbReference>
<organism evidence="3 4">
    <name type="scientific">Starmerella bacillaris</name>
    <name type="common">Yeast</name>
    <name type="synonym">Candida zemplinina</name>
    <dbReference type="NCBI Taxonomy" id="1247836"/>
    <lineage>
        <taxon>Eukaryota</taxon>
        <taxon>Fungi</taxon>
        <taxon>Dikarya</taxon>
        <taxon>Ascomycota</taxon>
        <taxon>Saccharomycotina</taxon>
        <taxon>Dipodascomycetes</taxon>
        <taxon>Dipodascales</taxon>
        <taxon>Trichomonascaceae</taxon>
        <taxon>Starmerella</taxon>
    </lineage>
</organism>
<feature type="compositionally biased region" description="Acidic residues" evidence="1">
    <location>
        <begin position="178"/>
        <end position="189"/>
    </location>
</feature>
<feature type="domain" description="NECAP PHear" evidence="2">
    <location>
        <begin position="18"/>
        <end position="138"/>
    </location>
</feature>
<dbReference type="Proteomes" id="UP001362899">
    <property type="component" value="Unassembled WGS sequence"/>
</dbReference>
<gene>
    <name evidence="3" type="ORF">DASB73_007950</name>
</gene>
<accession>A0AAV5RFT8</accession>
<dbReference type="Gene3D" id="2.30.29.30">
    <property type="entry name" value="Pleckstrin-homology domain (PH domain)/Phosphotyrosine-binding domain (PTB)"/>
    <property type="match status" value="1"/>
</dbReference>
<name>A0AAV5RFT8_STABA</name>
<protein>
    <recommendedName>
        <fullName evidence="2">NECAP PHear domain-containing protein</fullName>
    </recommendedName>
</protein>
<evidence type="ECO:0000313" key="4">
    <source>
        <dbReference type="Proteomes" id="UP001362899"/>
    </source>
</evidence>
<feature type="region of interest" description="Disordered" evidence="1">
    <location>
        <begin position="131"/>
        <end position="189"/>
    </location>
</feature>
<evidence type="ECO:0000256" key="1">
    <source>
        <dbReference type="SAM" id="MobiDB-lite"/>
    </source>
</evidence>
<comment type="caution">
    <text evidence="3">The sequence shown here is derived from an EMBL/GenBank/DDBJ whole genome shotgun (WGS) entry which is preliminary data.</text>
</comment>
<dbReference type="GO" id="GO:0006897">
    <property type="term" value="P:endocytosis"/>
    <property type="evidence" value="ECO:0007669"/>
    <property type="project" value="InterPro"/>
</dbReference>
<dbReference type="InterPro" id="IPR012466">
    <property type="entry name" value="NECAP_PHear"/>
</dbReference>
<proteinExistence type="predicted"/>
<evidence type="ECO:0000259" key="2">
    <source>
        <dbReference type="Pfam" id="PF07933"/>
    </source>
</evidence>
<evidence type="ECO:0000313" key="3">
    <source>
        <dbReference type="EMBL" id="GMM49837.1"/>
    </source>
</evidence>
<dbReference type="SUPFAM" id="SSF50729">
    <property type="entry name" value="PH domain-like"/>
    <property type="match status" value="1"/>
</dbReference>
<dbReference type="AlphaFoldDB" id="A0AAV5RFT8"/>
<dbReference type="Pfam" id="PF07933">
    <property type="entry name" value="DUF1681"/>
    <property type="match status" value="1"/>
</dbReference>